<feature type="non-terminal residue" evidence="2">
    <location>
        <position position="83"/>
    </location>
</feature>
<feature type="chain" id="PRO_5002111084" evidence="1">
    <location>
        <begin position="17"/>
        <end position="83"/>
    </location>
</feature>
<evidence type="ECO:0000313" key="2">
    <source>
        <dbReference type="EMBL" id="CEK66365.1"/>
    </source>
</evidence>
<sequence length="83" mass="9188">IFSILVMFLLVDVSKTGPLPDSVEGDSGSVDEGVNVFTTVFPQQLENNWNGAEANLKNNFNEVHAKFENNSIEAEAELEKKFN</sequence>
<dbReference type="AlphaFoldDB" id="A0A0B6ZF50"/>
<feature type="signal peptide" evidence="1">
    <location>
        <begin position="1"/>
        <end position="16"/>
    </location>
</feature>
<dbReference type="EMBL" id="HACG01019500">
    <property type="protein sequence ID" value="CEK66365.1"/>
    <property type="molecule type" value="Transcribed_RNA"/>
</dbReference>
<protein>
    <submittedName>
        <fullName evidence="2">Uncharacterized protein</fullName>
    </submittedName>
</protein>
<proteinExistence type="predicted"/>
<organism evidence="2">
    <name type="scientific">Arion vulgaris</name>
    <dbReference type="NCBI Taxonomy" id="1028688"/>
    <lineage>
        <taxon>Eukaryota</taxon>
        <taxon>Metazoa</taxon>
        <taxon>Spiralia</taxon>
        <taxon>Lophotrochozoa</taxon>
        <taxon>Mollusca</taxon>
        <taxon>Gastropoda</taxon>
        <taxon>Heterobranchia</taxon>
        <taxon>Euthyneura</taxon>
        <taxon>Panpulmonata</taxon>
        <taxon>Eupulmonata</taxon>
        <taxon>Stylommatophora</taxon>
        <taxon>Helicina</taxon>
        <taxon>Arionoidea</taxon>
        <taxon>Arionidae</taxon>
        <taxon>Arion</taxon>
    </lineage>
</organism>
<accession>A0A0B6ZF50</accession>
<reference evidence="2" key="1">
    <citation type="submission" date="2014-12" db="EMBL/GenBank/DDBJ databases">
        <title>Insight into the proteome of Arion vulgaris.</title>
        <authorList>
            <person name="Aradska J."/>
            <person name="Bulat T."/>
            <person name="Smidak R."/>
            <person name="Sarate P."/>
            <person name="Gangsoo J."/>
            <person name="Sialana F."/>
            <person name="Bilban M."/>
            <person name="Lubec G."/>
        </authorList>
    </citation>
    <scope>NUCLEOTIDE SEQUENCE</scope>
    <source>
        <tissue evidence="2">Skin</tissue>
    </source>
</reference>
<feature type="non-terminal residue" evidence="2">
    <location>
        <position position="1"/>
    </location>
</feature>
<name>A0A0B6ZF50_9EUPU</name>
<keyword evidence="1" id="KW-0732">Signal</keyword>
<evidence type="ECO:0000256" key="1">
    <source>
        <dbReference type="SAM" id="SignalP"/>
    </source>
</evidence>
<gene>
    <name evidence="2" type="primary">ORF58420</name>
</gene>